<name>A0A7J0F266_9ERIC</name>
<proteinExistence type="predicted"/>
<sequence length="846" mass="94456">MRVTTKTTPATKPRSLPSKCIPNEVQMKFKSVFQPLRFQQLIRSCLPVHNFRYAPQHVSPRFLTVQNSNHPFHHVTPRGTVGPHSSSQTHSVSLSTLFVLLRQTVEGEEQRTLFCFVIPIIFRFGLLGNGNVSADSMEIKGNFLANIIWGEASEADDHIVPYPEGNEDTPPCLFGHHINKEWNQESRNAKPAEQTKPVTRNEYPGGKEESAPQHDTSEQSSAAGYSVDSWPDLPSSRAAKSDQDSMGTGVSKNLTVITKFDTSGCDETSQPEDGSKIFWDQHEDREQRDFVDCGWDNIGSFDDLDRIFSNDDAIFGHANLGNADQLWSSSKEATSAAEKYFPLSTNSPRFGLGTLRSQSGCNEVKTEYVQEKDQSFHQGFGGTSYHTTYAQQNVHRSADQVNYAGGQTGPAAKEKTELEMHGKSLAFNSHLAAENITRPNDFRDKVGNQKRISKTRKRSGGREGHLLQDSSNSWSPHRNQLQQYDQIPPSVPHIGTASILSQQTQPQGPACSQYQQSSNSFVAPSMFGSIKNQYSTMTSSPKNYFMKDDQSVLSDYECSPNTTSPLSGFPGTSTNPLRMTPQEKIEKLRKRQQMRALLAIQKQQQKFRHRVSTNDYSVAQKCLRKNQIELMHGGNTEAEENVSTLLPIDPISPIEQDDSNTIPMAVDDYYSMEDTILHQLQDAIAKLDVRIRLCIRDSLSRLAKSAMRKHYANDTRSTNKTSRDEVEVITKEETSSHNRVTPIPDVETQTNPIDRAVAHLLFHRSFESSGKHPETPESPASTKLPLQCSPRGFVPDNFRSEQKVPYHDPHSVAEGDQSRSPCIDTSENASNNEESDGGGMEIDASQ</sequence>
<evidence type="ECO:0008006" key="4">
    <source>
        <dbReference type="Google" id="ProtNLM"/>
    </source>
</evidence>
<protein>
    <recommendedName>
        <fullName evidence="4">Protein LNK2</fullName>
    </recommendedName>
</protein>
<dbReference type="PANTHER" id="PTHR33334">
    <property type="entry name" value="PROTEIN LNK1"/>
    <property type="match status" value="1"/>
</dbReference>
<dbReference type="Proteomes" id="UP000585474">
    <property type="component" value="Unassembled WGS sequence"/>
</dbReference>
<feature type="region of interest" description="Disordered" evidence="1">
    <location>
        <begin position="436"/>
        <end position="480"/>
    </location>
</feature>
<evidence type="ECO:0000313" key="2">
    <source>
        <dbReference type="EMBL" id="GFY92299.1"/>
    </source>
</evidence>
<dbReference type="EMBL" id="BJWL01000008">
    <property type="protein sequence ID" value="GFY92299.1"/>
    <property type="molecule type" value="Genomic_DNA"/>
</dbReference>
<evidence type="ECO:0000256" key="1">
    <source>
        <dbReference type="SAM" id="MobiDB-lite"/>
    </source>
</evidence>
<feature type="compositionally biased region" description="Polar residues" evidence="1">
    <location>
        <begin position="818"/>
        <end position="832"/>
    </location>
</feature>
<gene>
    <name evidence="2" type="ORF">Acr_08g0006950</name>
</gene>
<feature type="region of interest" description="Disordered" evidence="1">
    <location>
        <begin position="712"/>
        <end position="747"/>
    </location>
</feature>
<feature type="compositionally biased region" description="Polar residues" evidence="1">
    <location>
        <begin position="468"/>
        <end position="480"/>
    </location>
</feature>
<feature type="compositionally biased region" description="Basic and acidic residues" evidence="1">
    <location>
        <begin position="798"/>
        <end position="817"/>
    </location>
</feature>
<dbReference type="AlphaFoldDB" id="A0A7J0F266"/>
<dbReference type="PANTHER" id="PTHR33334:SF5">
    <property type="entry name" value="PROTEIN LNK2"/>
    <property type="match status" value="1"/>
</dbReference>
<feature type="compositionally biased region" description="Basic and acidic residues" evidence="1">
    <location>
        <begin position="205"/>
        <end position="217"/>
    </location>
</feature>
<dbReference type="GO" id="GO:0006355">
    <property type="term" value="P:regulation of DNA-templated transcription"/>
    <property type="evidence" value="ECO:0007669"/>
    <property type="project" value="InterPro"/>
</dbReference>
<keyword evidence="3" id="KW-1185">Reference proteome</keyword>
<feature type="compositionally biased region" description="Polar residues" evidence="1">
    <location>
        <begin position="559"/>
        <end position="577"/>
    </location>
</feature>
<dbReference type="OrthoDB" id="618331at2759"/>
<feature type="region of interest" description="Disordered" evidence="1">
    <location>
        <begin position="557"/>
        <end position="578"/>
    </location>
</feature>
<dbReference type="GO" id="GO:0007623">
    <property type="term" value="P:circadian rhythm"/>
    <property type="evidence" value="ECO:0007669"/>
    <property type="project" value="InterPro"/>
</dbReference>
<accession>A0A7J0F266</accession>
<reference evidence="2 3" key="1">
    <citation type="submission" date="2019-07" db="EMBL/GenBank/DDBJ databases">
        <title>De Novo Assembly of kiwifruit Actinidia rufa.</title>
        <authorList>
            <person name="Sugita-Konishi S."/>
            <person name="Sato K."/>
            <person name="Mori E."/>
            <person name="Abe Y."/>
            <person name="Kisaki G."/>
            <person name="Hamano K."/>
            <person name="Suezawa K."/>
            <person name="Otani M."/>
            <person name="Fukuda T."/>
            <person name="Manabe T."/>
            <person name="Gomi K."/>
            <person name="Tabuchi M."/>
            <person name="Akimitsu K."/>
            <person name="Kataoka I."/>
        </authorList>
    </citation>
    <scope>NUCLEOTIDE SEQUENCE [LARGE SCALE GENOMIC DNA]</scope>
    <source>
        <strain evidence="3">cv. Fuchu</strain>
    </source>
</reference>
<organism evidence="2 3">
    <name type="scientific">Actinidia rufa</name>
    <dbReference type="NCBI Taxonomy" id="165716"/>
    <lineage>
        <taxon>Eukaryota</taxon>
        <taxon>Viridiplantae</taxon>
        <taxon>Streptophyta</taxon>
        <taxon>Embryophyta</taxon>
        <taxon>Tracheophyta</taxon>
        <taxon>Spermatophyta</taxon>
        <taxon>Magnoliopsida</taxon>
        <taxon>eudicotyledons</taxon>
        <taxon>Gunneridae</taxon>
        <taxon>Pentapetalae</taxon>
        <taxon>asterids</taxon>
        <taxon>Ericales</taxon>
        <taxon>Actinidiaceae</taxon>
        <taxon>Actinidia</taxon>
    </lineage>
</organism>
<feature type="region of interest" description="Disordered" evidence="1">
    <location>
        <begin position="767"/>
        <end position="846"/>
    </location>
</feature>
<evidence type="ECO:0000313" key="3">
    <source>
        <dbReference type="Proteomes" id="UP000585474"/>
    </source>
</evidence>
<feature type="region of interest" description="Disordered" evidence="1">
    <location>
        <begin position="185"/>
        <end position="249"/>
    </location>
</feature>
<feature type="compositionally biased region" description="Basic and acidic residues" evidence="1">
    <location>
        <begin position="721"/>
        <end position="736"/>
    </location>
</feature>
<dbReference type="InterPro" id="IPR039928">
    <property type="entry name" value="LNK"/>
</dbReference>
<comment type="caution">
    <text evidence="2">The sequence shown here is derived from an EMBL/GenBank/DDBJ whole genome shotgun (WGS) entry which is preliminary data.</text>
</comment>